<evidence type="ECO:0000256" key="6">
    <source>
        <dbReference type="ARBA" id="ARBA00022763"/>
    </source>
</evidence>
<comment type="similarity">
    <text evidence="3">Belongs to the XPG/RAD2 endonuclease family. EXO1 subfamily.</text>
</comment>
<accession>A0ABQ9XGD4</accession>
<dbReference type="InterPro" id="IPR029060">
    <property type="entry name" value="PIN-like_dom_sf"/>
</dbReference>
<dbReference type="Proteomes" id="UP001281761">
    <property type="component" value="Unassembled WGS sequence"/>
</dbReference>
<dbReference type="InterPro" id="IPR006084">
    <property type="entry name" value="XPG/Rad2"/>
</dbReference>
<evidence type="ECO:0000256" key="8">
    <source>
        <dbReference type="ARBA" id="ARBA00022839"/>
    </source>
</evidence>
<evidence type="ECO:0000256" key="13">
    <source>
        <dbReference type="ARBA" id="ARBA00023242"/>
    </source>
</evidence>
<dbReference type="Pfam" id="PF00867">
    <property type="entry name" value="XPG_I"/>
    <property type="match status" value="1"/>
</dbReference>
<dbReference type="InterPro" id="IPR037315">
    <property type="entry name" value="EXO1_H3TH"/>
</dbReference>
<comment type="subcellular location">
    <subcellularLocation>
        <location evidence="2">Nucleus</location>
    </subcellularLocation>
</comment>
<dbReference type="SUPFAM" id="SSF88723">
    <property type="entry name" value="PIN domain-like"/>
    <property type="match status" value="1"/>
</dbReference>
<evidence type="ECO:0000313" key="16">
    <source>
        <dbReference type="EMBL" id="KAK2949914.1"/>
    </source>
</evidence>
<sequence length="334" mass="37365">MVVQTHISAYKGKTVAVDTYSWLHKACCACAAELCQNIETDVYVKFCMTRVQLLVSHGVIPLMVFDGRYLPAKEAKEKQRAASRSYNLLQAQKLMKIGNLSGADKLFQKCVDVTPAMAHRFIRALRKSNISYIVAPYEADAQLAYLANQGYAHAVITEDSDLLTFGVKEVLLKMDKTGACQSLRMSRVNLLRTINLQSFTHEMFVMMCVLSGCDYLASLRGMGLKTSYKVVEAHKTEESILNSLSQTHQNFSPDYRQSFHQAVLTFKHQTVFCPKLKKLVPLNPYPQGQTNADFAFAGPFFDDQVAFKTIEHGNVTNALSFASSPATADKFHFN</sequence>
<dbReference type="InterPro" id="IPR006085">
    <property type="entry name" value="XPG_DNA_repair_N"/>
</dbReference>
<evidence type="ECO:0000256" key="4">
    <source>
        <dbReference type="ARBA" id="ARBA00022722"/>
    </source>
</evidence>
<evidence type="ECO:0000256" key="3">
    <source>
        <dbReference type="ARBA" id="ARBA00010563"/>
    </source>
</evidence>
<dbReference type="InterPro" id="IPR006086">
    <property type="entry name" value="XPG-I_dom"/>
</dbReference>
<dbReference type="GO" id="GO:0004527">
    <property type="term" value="F:exonuclease activity"/>
    <property type="evidence" value="ECO:0007669"/>
    <property type="project" value="UniProtKB-KW"/>
</dbReference>
<feature type="domain" description="XPG-I" evidence="14">
    <location>
        <begin position="126"/>
        <end position="196"/>
    </location>
</feature>
<keyword evidence="17" id="KW-1185">Reference proteome</keyword>
<comment type="caution">
    <text evidence="16">The sequence shown here is derived from an EMBL/GenBank/DDBJ whole genome shotgun (WGS) entry which is preliminary data.</text>
</comment>
<evidence type="ECO:0000259" key="15">
    <source>
        <dbReference type="SMART" id="SM00485"/>
    </source>
</evidence>
<evidence type="ECO:0000256" key="9">
    <source>
        <dbReference type="ARBA" id="ARBA00022842"/>
    </source>
</evidence>
<gene>
    <name evidence="16" type="ORF">BLNAU_15143</name>
</gene>
<keyword evidence="6" id="KW-0227">DNA damage</keyword>
<organism evidence="16 17">
    <name type="scientific">Blattamonas nauphoetae</name>
    <dbReference type="NCBI Taxonomy" id="2049346"/>
    <lineage>
        <taxon>Eukaryota</taxon>
        <taxon>Metamonada</taxon>
        <taxon>Preaxostyla</taxon>
        <taxon>Oxymonadida</taxon>
        <taxon>Blattamonas</taxon>
    </lineage>
</organism>
<dbReference type="CDD" id="cd09857">
    <property type="entry name" value="PIN_EXO1"/>
    <property type="match status" value="1"/>
</dbReference>
<evidence type="ECO:0000256" key="1">
    <source>
        <dbReference type="ARBA" id="ARBA00001946"/>
    </source>
</evidence>
<dbReference type="InterPro" id="IPR044752">
    <property type="entry name" value="PIN-like_EXO1"/>
</dbReference>
<evidence type="ECO:0000256" key="11">
    <source>
        <dbReference type="ARBA" id="ARBA00023125"/>
    </source>
</evidence>
<evidence type="ECO:0000256" key="2">
    <source>
        <dbReference type="ARBA" id="ARBA00004123"/>
    </source>
</evidence>
<evidence type="ECO:0000256" key="7">
    <source>
        <dbReference type="ARBA" id="ARBA00022801"/>
    </source>
</evidence>
<keyword evidence="7 16" id="KW-0378">Hydrolase</keyword>
<dbReference type="EMBL" id="JARBJD010000146">
    <property type="protein sequence ID" value="KAK2949914.1"/>
    <property type="molecule type" value="Genomic_DNA"/>
</dbReference>
<dbReference type="Gene3D" id="3.40.50.1010">
    <property type="entry name" value="5'-nuclease"/>
    <property type="match status" value="1"/>
</dbReference>
<dbReference type="Pfam" id="PF00752">
    <property type="entry name" value="XPG_N"/>
    <property type="match status" value="1"/>
</dbReference>
<dbReference type="SUPFAM" id="SSF47807">
    <property type="entry name" value="5' to 3' exonuclease, C-terminal subdomain"/>
    <property type="match status" value="1"/>
</dbReference>
<dbReference type="SMART" id="SM00484">
    <property type="entry name" value="XPGI"/>
    <property type="match status" value="1"/>
</dbReference>
<evidence type="ECO:0000256" key="5">
    <source>
        <dbReference type="ARBA" id="ARBA00022723"/>
    </source>
</evidence>
<dbReference type="Gene3D" id="1.10.150.20">
    <property type="entry name" value="5' to 3' exonuclease, C-terminal subdomain"/>
    <property type="match status" value="1"/>
</dbReference>
<dbReference type="InterPro" id="IPR008918">
    <property type="entry name" value="HhH2"/>
</dbReference>
<name>A0ABQ9XGD4_9EUKA</name>
<proteinExistence type="inferred from homology"/>
<comment type="cofactor">
    <cofactor evidence="1">
        <name>Mg(2+)</name>
        <dbReference type="ChEBI" id="CHEBI:18420"/>
    </cofactor>
</comment>
<keyword evidence="8 16" id="KW-0269">Exonuclease</keyword>
<evidence type="ECO:0000256" key="10">
    <source>
        <dbReference type="ARBA" id="ARBA00022881"/>
    </source>
</evidence>
<evidence type="ECO:0000313" key="17">
    <source>
        <dbReference type="Proteomes" id="UP001281761"/>
    </source>
</evidence>
<keyword evidence="10" id="KW-0267">Excision nuclease</keyword>
<dbReference type="CDD" id="cd09908">
    <property type="entry name" value="H3TH_EXO1"/>
    <property type="match status" value="1"/>
</dbReference>
<evidence type="ECO:0000256" key="12">
    <source>
        <dbReference type="ARBA" id="ARBA00023204"/>
    </source>
</evidence>
<protein>
    <submittedName>
        <fullName evidence="16">Exonuclease 1</fullName>
        <ecNumber evidence="16">3.1.-.-</ecNumber>
    </submittedName>
</protein>
<keyword evidence="13" id="KW-0539">Nucleus</keyword>
<keyword evidence="5" id="KW-0479">Metal-binding</keyword>
<dbReference type="PANTHER" id="PTHR11081:SF65">
    <property type="entry name" value="DNA DAMAGE-INDUCIBLE PROTEIN DIN7-RELATED"/>
    <property type="match status" value="1"/>
</dbReference>
<dbReference type="SMART" id="SM00279">
    <property type="entry name" value="HhH2"/>
    <property type="match status" value="1"/>
</dbReference>
<feature type="domain" description="XPG N-terminal" evidence="15">
    <location>
        <begin position="1"/>
        <end position="87"/>
    </location>
</feature>
<dbReference type="PRINTS" id="PR00853">
    <property type="entry name" value="XPGRADSUPER"/>
</dbReference>
<evidence type="ECO:0000259" key="14">
    <source>
        <dbReference type="SMART" id="SM00484"/>
    </source>
</evidence>
<keyword evidence="4" id="KW-0540">Nuclease</keyword>
<reference evidence="16 17" key="1">
    <citation type="journal article" date="2022" name="bioRxiv">
        <title>Genomics of Preaxostyla Flagellates Illuminates Evolutionary Transitions and the Path Towards Mitochondrial Loss.</title>
        <authorList>
            <person name="Novak L.V.F."/>
            <person name="Treitli S.C."/>
            <person name="Pyrih J."/>
            <person name="Halakuc P."/>
            <person name="Pipaliya S.V."/>
            <person name="Vacek V."/>
            <person name="Brzon O."/>
            <person name="Soukal P."/>
            <person name="Eme L."/>
            <person name="Dacks J.B."/>
            <person name="Karnkowska A."/>
            <person name="Elias M."/>
            <person name="Hampl V."/>
        </authorList>
    </citation>
    <scope>NUCLEOTIDE SEQUENCE [LARGE SCALE GENOMIC DNA]</scope>
    <source>
        <strain evidence="16">NAU3</strain>
        <tissue evidence="16">Gut</tissue>
    </source>
</reference>
<dbReference type="PANTHER" id="PTHR11081">
    <property type="entry name" value="FLAP ENDONUCLEASE FAMILY MEMBER"/>
    <property type="match status" value="1"/>
</dbReference>
<dbReference type="EC" id="3.1.-.-" evidence="16"/>
<dbReference type="InterPro" id="IPR036279">
    <property type="entry name" value="5-3_exonuclease_C_sf"/>
</dbReference>
<keyword evidence="12" id="KW-0234">DNA repair</keyword>
<dbReference type="SMART" id="SM00485">
    <property type="entry name" value="XPGN"/>
    <property type="match status" value="1"/>
</dbReference>
<keyword evidence="9" id="KW-0460">Magnesium</keyword>
<keyword evidence="11" id="KW-0238">DNA-binding</keyword>